<name>A0A8J6KV08_MICOH</name>
<dbReference type="PANTHER" id="PTHR45476">
    <property type="entry name" value="CHLORIDE INTRACELLULAR CHANNEL PROTEIN 6-RELATED"/>
    <property type="match status" value="1"/>
</dbReference>
<evidence type="ECO:0000313" key="1">
    <source>
        <dbReference type="EMBL" id="KAH0511296.1"/>
    </source>
</evidence>
<dbReference type="AlphaFoldDB" id="A0A8J6KV08"/>
<evidence type="ECO:0000313" key="2">
    <source>
        <dbReference type="Proteomes" id="UP000710432"/>
    </source>
</evidence>
<reference evidence="1" key="1">
    <citation type="submission" date="2020-03" db="EMBL/GenBank/DDBJ databases">
        <title>Studies in the Genomics of Life Span.</title>
        <authorList>
            <person name="Glass D."/>
        </authorList>
    </citation>
    <scope>NUCLEOTIDE SEQUENCE</scope>
    <source>
        <strain evidence="1">LTLLF</strain>
        <tissue evidence="1">Muscle</tissue>
    </source>
</reference>
<sequence length="125" mass="14071">MLCPGRRLPFLLCSPEAQTPARLRSSWCPTRYSQLAQNPSVQHRQVELFVKLSAYFKNWNPTLKDNLEKLLRTLKVSDSDSTPSLSEEVDEASDEVKVKAALKGILGDSQLMLADCHLLSKCHMV</sequence>
<dbReference type="Gene3D" id="1.20.1050.10">
    <property type="match status" value="1"/>
</dbReference>
<accession>A0A8J6KV08</accession>
<gene>
    <name evidence="1" type="ORF">LTLLF_150575</name>
</gene>
<dbReference type="Proteomes" id="UP000710432">
    <property type="component" value="Unassembled WGS sequence"/>
</dbReference>
<organism evidence="1 2">
    <name type="scientific">Microtus ochrogaster</name>
    <name type="common">Prairie vole</name>
    <dbReference type="NCBI Taxonomy" id="79684"/>
    <lineage>
        <taxon>Eukaryota</taxon>
        <taxon>Metazoa</taxon>
        <taxon>Chordata</taxon>
        <taxon>Craniata</taxon>
        <taxon>Vertebrata</taxon>
        <taxon>Euteleostomi</taxon>
        <taxon>Mammalia</taxon>
        <taxon>Eutheria</taxon>
        <taxon>Euarchontoglires</taxon>
        <taxon>Glires</taxon>
        <taxon>Rodentia</taxon>
        <taxon>Myomorpha</taxon>
        <taxon>Muroidea</taxon>
        <taxon>Cricetidae</taxon>
        <taxon>Arvicolinae</taxon>
        <taxon>Microtus</taxon>
    </lineage>
</organism>
<proteinExistence type="predicted"/>
<comment type="caution">
    <text evidence="1">The sequence shown here is derived from an EMBL/GenBank/DDBJ whole genome shotgun (WGS) entry which is preliminary data.</text>
</comment>
<dbReference type="PANTHER" id="PTHR45476:SF2">
    <property type="entry name" value="CHLORIDE INTRACELLULAR CHANNEL PROTEIN"/>
    <property type="match status" value="1"/>
</dbReference>
<dbReference type="EMBL" id="JAATJU010022217">
    <property type="protein sequence ID" value="KAH0511296.1"/>
    <property type="molecule type" value="Genomic_DNA"/>
</dbReference>
<protein>
    <submittedName>
        <fullName evidence="1">Chloride intracellular channel protein 1</fullName>
    </submittedName>
</protein>